<feature type="transmembrane region" description="Helical" evidence="5">
    <location>
        <begin position="55"/>
        <end position="75"/>
    </location>
</feature>
<dbReference type="GO" id="GO:0016020">
    <property type="term" value="C:membrane"/>
    <property type="evidence" value="ECO:0007669"/>
    <property type="project" value="UniProtKB-SubCell"/>
</dbReference>
<gene>
    <name evidence="7" type="ORF">OXX778_LOCUS14225</name>
</gene>
<protein>
    <recommendedName>
        <fullName evidence="6">Major facilitator superfamily (MFS) profile domain-containing protein</fullName>
    </recommendedName>
</protein>
<feature type="domain" description="Major facilitator superfamily (MFS) profile" evidence="6">
    <location>
        <begin position="206"/>
        <end position="390"/>
    </location>
</feature>
<feature type="transmembrane region" description="Helical" evidence="5">
    <location>
        <begin position="258"/>
        <end position="279"/>
    </location>
</feature>
<dbReference type="InterPro" id="IPR036259">
    <property type="entry name" value="MFS_trans_sf"/>
</dbReference>
<dbReference type="InterPro" id="IPR005829">
    <property type="entry name" value="Sugar_transporter_CS"/>
</dbReference>
<dbReference type="Pfam" id="PF00083">
    <property type="entry name" value="Sugar_tr"/>
    <property type="match status" value="1"/>
</dbReference>
<evidence type="ECO:0000256" key="2">
    <source>
        <dbReference type="ARBA" id="ARBA00022692"/>
    </source>
</evidence>
<evidence type="ECO:0000256" key="5">
    <source>
        <dbReference type="SAM" id="Phobius"/>
    </source>
</evidence>
<keyword evidence="8" id="KW-1185">Reference proteome</keyword>
<dbReference type="Proteomes" id="UP000663879">
    <property type="component" value="Unassembled WGS sequence"/>
</dbReference>
<evidence type="ECO:0000259" key="6">
    <source>
        <dbReference type="PROSITE" id="PS50850"/>
    </source>
</evidence>
<dbReference type="Gene3D" id="1.20.1250.20">
    <property type="entry name" value="MFS general substrate transporter like domains"/>
    <property type="match status" value="1"/>
</dbReference>
<comment type="caution">
    <text evidence="7">The sequence shown here is derived from an EMBL/GenBank/DDBJ whole genome shotgun (WGS) entry which is preliminary data.</text>
</comment>
<comment type="subcellular location">
    <subcellularLocation>
        <location evidence="1">Membrane</location>
        <topology evidence="1">Multi-pass membrane protein</topology>
    </subcellularLocation>
</comment>
<keyword evidence="2 5" id="KW-0812">Transmembrane</keyword>
<evidence type="ECO:0000313" key="7">
    <source>
        <dbReference type="EMBL" id="CAF0956567.1"/>
    </source>
</evidence>
<accession>A0A814DML5</accession>
<feature type="transmembrane region" description="Helical" evidence="5">
    <location>
        <begin position="312"/>
        <end position="333"/>
    </location>
</feature>
<dbReference type="GO" id="GO:0022857">
    <property type="term" value="F:transmembrane transporter activity"/>
    <property type="evidence" value="ECO:0007669"/>
    <property type="project" value="InterPro"/>
</dbReference>
<name>A0A814DML5_9BILA</name>
<keyword evidence="4 5" id="KW-0472">Membrane</keyword>
<dbReference type="OrthoDB" id="5296287at2759"/>
<dbReference type="EMBL" id="CAJNOC010002884">
    <property type="protein sequence ID" value="CAF0956567.1"/>
    <property type="molecule type" value="Genomic_DNA"/>
</dbReference>
<evidence type="ECO:0000256" key="4">
    <source>
        <dbReference type="ARBA" id="ARBA00023136"/>
    </source>
</evidence>
<feature type="transmembrane region" description="Helical" evidence="5">
    <location>
        <begin position="286"/>
        <end position="306"/>
    </location>
</feature>
<feature type="transmembrane region" description="Helical" evidence="5">
    <location>
        <begin position="345"/>
        <end position="365"/>
    </location>
</feature>
<dbReference type="SUPFAM" id="SSF103473">
    <property type="entry name" value="MFS general substrate transporter"/>
    <property type="match status" value="1"/>
</dbReference>
<keyword evidence="3 5" id="KW-1133">Transmembrane helix</keyword>
<dbReference type="InterPro" id="IPR005828">
    <property type="entry name" value="MFS_sugar_transport-like"/>
</dbReference>
<dbReference type="AlphaFoldDB" id="A0A814DML5"/>
<dbReference type="InterPro" id="IPR020846">
    <property type="entry name" value="MFS_dom"/>
</dbReference>
<dbReference type="PROSITE" id="PS00216">
    <property type="entry name" value="SUGAR_TRANSPORT_1"/>
    <property type="match status" value="1"/>
</dbReference>
<evidence type="ECO:0000313" key="8">
    <source>
        <dbReference type="Proteomes" id="UP000663879"/>
    </source>
</evidence>
<organism evidence="7 8">
    <name type="scientific">Brachionus calyciflorus</name>
    <dbReference type="NCBI Taxonomy" id="104777"/>
    <lineage>
        <taxon>Eukaryota</taxon>
        <taxon>Metazoa</taxon>
        <taxon>Spiralia</taxon>
        <taxon>Gnathifera</taxon>
        <taxon>Rotifera</taxon>
        <taxon>Eurotatoria</taxon>
        <taxon>Monogononta</taxon>
        <taxon>Pseudotrocha</taxon>
        <taxon>Ploima</taxon>
        <taxon>Brachionidae</taxon>
        <taxon>Brachionus</taxon>
    </lineage>
</organism>
<proteinExistence type="predicted"/>
<evidence type="ECO:0000256" key="3">
    <source>
        <dbReference type="ARBA" id="ARBA00022989"/>
    </source>
</evidence>
<sequence length="390" mass="44977">MNFENGLFCDQSNRLLYKINKFKTLLNELDSRSIKSEPIKHDAPIMIPLKYKSNIFLPVTFVLLGLTLLPMQYHLNNFNLQILKMNDSCSDPTALIFNSLSENQTVLFNTLFPYGISNVLRLENFLNELKLLDDLNRKQSLNNITIKYLSQSECLAKNYTKYLNMISVGSEQVNHDKFNSLVKKHLFYQIPYSNIILICDDELYRKSLINMGRMVQPNLDYDIYNDAFAYEIPDYQSNVLVQWNITCANLESSSVTVAYAQMSFLSGKIIGAIFLSILADYVGRKNIYLTTLYASGVVGSLISIVQNYKHFLAIRFLIAALVQGCYIACYVLLFEIIINLKHRNIYCVLFVSLEPFLNTFIGLMTKYVNDWRYLQLVGSLFVSVAFIYPW</sequence>
<dbReference type="PROSITE" id="PS50850">
    <property type="entry name" value="MFS"/>
    <property type="match status" value="1"/>
</dbReference>
<dbReference type="PANTHER" id="PTHR24064">
    <property type="entry name" value="SOLUTE CARRIER FAMILY 22 MEMBER"/>
    <property type="match status" value="1"/>
</dbReference>
<reference evidence="7" key="1">
    <citation type="submission" date="2021-02" db="EMBL/GenBank/DDBJ databases">
        <authorList>
            <person name="Nowell W R."/>
        </authorList>
    </citation>
    <scope>NUCLEOTIDE SEQUENCE</scope>
    <source>
        <strain evidence="7">Ploen Becks lab</strain>
    </source>
</reference>
<evidence type="ECO:0000256" key="1">
    <source>
        <dbReference type="ARBA" id="ARBA00004141"/>
    </source>
</evidence>